<gene>
    <name evidence="1" type="ORF">MNBD_BACTEROID05-895</name>
</gene>
<evidence type="ECO:0000313" key="1">
    <source>
        <dbReference type="EMBL" id="VAW12219.1"/>
    </source>
</evidence>
<reference evidence="1" key="1">
    <citation type="submission" date="2018-06" db="EMBL/GenBank/DDBJ databases">
        <authorList>
            <person name="Zhirakovskaya E."/>
        </authorList>
    </citation>
    <scope>NUCLEOTIDE SEQUENCE</scope>
</reference>
<dbReference type="EMBL" id="UOEN01000088">
    <property type="protein sequence ID" value="VAW12219.1"/>
    <property type="molecule type" value="Genomic_DNA"/>
</dbReference>
<proteinExistence type="predicted"/>
<protein>
    <submittedName>
        <fullName evidence="1">Uncharacterized protein</fullName>
    </submittedName>
</protein>
<feature type="non-terminal residue" evidence="1">
    <location>
        <position position="63"/>
    </location>
</feature>
<dbReference type="AlphaFoldDB" id="A0A3B0TJ89"/>
<accession>A0A3B0TJ89</accession>
<sequence length="63" mass="7077">MSTVKGRRKKVRYIQNMPKTAQFSPRGNPGRPDEVELNLDQFEAVRLADHQGYDQSEGAVAMG</sequence>
<dbReference type="Pfam" id="PF02001">
    <property type="entry name" value="DUF134"/>
    <property type="match status" value="1"/>
</dbReference>
<organism evidence="1">
    <name type="scientific">hydrothermal vent metagenome</name>
    <dbReference type="NCBI Taxonomy" id="652676"/>
    <lineage>
        <taxon>unclassified sequences</taxon>
        <taxon>metagenomes</taxon>
        <taxon>ecological metagenomes</taxon>
    </lineage>
</organism>
<dbReference type="InterPro" id="IPR002852">
    <property type="entry name" value="UPF0251"/>
</dbReference>
<name>A0A3B0TJ89_9ZZZZ</name>